<evidence type="ECO:0000313" key="2">
    <source>
        <dbReference type="Proteomes" id="UP000543419"/>
    </source>
</evidence>
<evidence type="ECO:0000313" key="1">
    <source>
        <dbReference type="EMBL" id="NMM98110.1"/>
    </source>
</evidence>
<proteinExistence type="predicted"/>
<name>A0A7Y0EXA0_9BIFI</name>
<sequence>MSVKPLPCPYCGEMPLISRWRFRRMRPKYCAYHPPRMLPPQCLGLDDYNEISNDVYSVSEAILDWNHWAVCARQREGFDPWTNF</sequence>
<comment type="caution">
    <text evidence="1">The sequence shown here is derived from an EMBL/GenBank/DDBJ whole genome shotgun (WGS) entry which is preliminary data.</text>
</comment>
<accession>A0A7Y0EXA0</accession>
<dbReference type="AlphaFoldDB" id="A0A7Y0EXA0"/>
<dbReference type="EMBL" id="JAAIIG010000003">
    <property type="protein sequence ID" value="NMM98110.1"/>
    <property type="molecule type" value="Genomic_DNA"/>
</dbReference>
<keyword evidence="2" id="KW-1185">Reference proteome</keyword>
<dbReference type="Proteomes" id="UP000543419">
    <property type="component" value="Unassembled WGS sequence"/>
</dbReference>
<dbReference type="RefSeq" id="WP_169240859.1">
    <property type="nucleotide sequence ID" value="NZ_JAAIIG010000003.1"/>
</dbReference>
<protein>
    <submittedName>
        <fullName evidence="1">Uncharacterized protein</fullName>
    </submittedName>
</protein>
<organism evidence="1 2">
    <name type="scientific">Bifidobacterium olomucense</name>
    <dbReference type="NCBI Taxonomy" id="2675324"/>
    <lineage>
        <taxon>Bacteria</taxon>
        <taxon>Bacillati</taxon>
        <taxon>Actinomycetota</taxon>
        <taxon>Actinomycetes</taxon>
        <taxon>Bifidobacteriales</taxon>
        <taxon>Bifidobacteriaceae</taxon>
        <taxon>Bifidobacterium</taxon>
    </lineage>
</organism>
<gene>
    <name evidence="1" type="ORF">G1C97_1059</name>
</gene>
<reference evidence="1 2" key="1">
    <citation type="submission" date="2020-02" db="EMBL/GenBank/DDBJ databases">
        <title>Characterization of phylogenetic diversity of novel bifidobacterial species isolated in Czech ZOOs.</title>
        <authorList>
            <person name="Lugli G.A."/>
            <person name="Vera N.B."/>
            <person name="Ventura M."/>
        </authorList>
    </citation>
    <scope>NUCLEOTIDE SEQUENCE [LARGE SCALE GENOMIC DNA]</scope>
    <source>
        <strain evidence="1 2">DSM 109959</strain>
    </source>
</reference>